<dbReference type="Pfam" id="PF00378">
    <property type="entry name" value="ECH_1"/>
    <property type="match status" value="1"/>
</dbReference>
<keyword evidence="2" id="KW-1185">Reference proteome</keyword>
<dbReference type="OrthoDB" id="9775794at2"/>
<organism evidence="1 2">
    <name type="scientific">Ruminococcus flavefaciens 007c</name>
    <dbReference type="NCBI Taxonomy" id="1341157"/>
    <lineage>
        <taxon>Bacteria</taxon>
        <taxon>Bacillati</taxon>
        <taxon>Bacillota</taxon>
        <taxon>Clostridia</taxon>
        <taxon>Eubacteriales</taxon>
        <taxon>Oscillospiraceae</taxon>
        <taxon>Ruminococcus</taxon>
    </lineage>
</organism>
<accession>W7UH37</accession>
<dbReference type="PATRIC" id="fig|1341157.4.peg.799"/>
<dbReference type="GO" id="GO:0006635">
    <property type="term" value="P:fatty acid beta-oxidation"/>
    <property type="evidence" value="ECO:0007669"/>
    <property type="project" value="TreeGrafter"/>
</dbReference>
<dbReference type="PANTHER" id="PTHR11941:SF54">
    <property type="entry name" value="ENOYL-COA HYDRATASE, MITOCHONDRIAL"/>
    <property type="match status" value="1"/>
</dbReference>
<dbReference type="Gene3D" id="3.90.226.10">
    <property type="entry name" value="2-enoyl-CoA Hydratase, Chain A, domain 1"/>
    <property type="match status" value="1"/>
</dbReference>
<reference evidence="1 2" key="1">
    <citation type="journal article" date="2014" name="PLoS ONE">
        <title>Rumen cellulosomics: divergent fiber-degrading strategies revealed by comparative genome-wide analysis of six ruminococcal strains.</title>
        <authorList>
            <person name="Dassa B."/>
            <person name="Borovok I."/>
            <person name="Ruimy-Israeli V."/>
            <person name="Lamed R."/>
            <person name="Flint H.J."/>
            <person name="Duncan S.H."/>
            <person name="Henrissat B."/>
            <person name="Coutinho P."/>
            <person name="Morrison M."/>
            <person name="Mosoni P."/>
            <person name="Yeoman C.J."/>
            <person name="White B.A."/>
            <person name="Bayer E.A."/>
        </authorList>
    </citation>
    <scope>NUCLEOTIDE SEQUENCE [LARGE SCALE GENOMIC DNA]</scope>
    <source>
        <strain evidence="1 2">007c</strain>
    </source>
</reference>
<dbReference type="RefSeq" id="WP_019678942.1">
    <property type="nucleotide sequence ID" value="NZ_ATAX01000013.1"/>
</dbReference>
<dbReference type="AlphaFoldDB" id="W7UH37"/>
<dbReference type="Proteomes" id="UP000019365">
    <property type="component" value="Unassembled WGS sequence"/>
</dbReference>
<dbReference type="GO" id="GO:0003824">
    <property type="term" value="F:catalytic activity"/>
    <property type="evidence" value="ECO:0007669"/>
    <property type="project" value="UniProtKB-ARBA"/>
</dbReference>
<evidence type="ECO:0000313" key="1">
    <source>
        <dbReference type="EMBL" id="EWM54516.1"/>
    </source>
</evidence>
<dbReference type="SUPFAM" id="SSF52096">
    <property type="entry name" value="ClpP/crotonase"/>
    <property type="match status" value="1"/>
</dbReference>
<name>W7UH37_RUMFL</name>
<dbReference type="PANTHER" id="PTHR11941">
    <property type="entry name" value="ENOYL-COA HYDRATASE-RELATED"/>
    <property type="match status" value="1"/>
</dbReference>
<dbReference type="InterPro" id="IPR029045">
    <property type="entry name" value="ClpP/crotonase-like_dom_sf"/>
</dbReference>
<dbReference type="InterPro" id="IPR001753">
    <property type="entry name" value="Enoyl-CoA_hydra/iso"/>
</dbReference>
<comment type="caution">
    <text evidence="1">The sequence shown here is derived from an EMBL/GenBank/DDBJ whole genome shotgun (WGS) entry which is preliminary data.</text>
</comment>
<evidence type="ECO:0000313" key="2">
    <source>
        <dbReference type="Proteomes" id="UP000019365"/>
    </source>
</evidence>
<dbReference type="CDD" id="cd06558">
    <property type="entry name" value="crotonase-like"/>
    <property type="match status" value="1"/>
</dbReference>
<sequence length="236" mass="25980">MNENNGMILEEQDGVLILSMNMPGNNLMTADFFREYEAVMAEIEEKAAKKSCKGLIIKGAGRHFSVGADVEALSERSANETYDDATGILPEGHIRQKHYFTFLRQLPFPVISVVTGFCIGSGSEIAVNSHYRIIEKNARAGQPESTFGILPALGGVARTIEICGMKNAYTLVMSGELFSADTAYELGWADIYTEKKQGVPEAMALIGYISENFGDFEPSRYREYISSYKKDKGAQA</sequence>
<dbReference type="EMBL" id="ATAX01000013">
    <property type="protein sequence ID" value="EWM54516.1"/>
    <property type="molecule type" value="Genomic_DNA"/>
</dbReference>
<evidence type="ECO:0008006" key="3">
    <source>
        <dbReference type="Google" id="ProtNLM"/>
    </source>
</evidence>
<dbReference type="eggNOG" id="COG1024">
    <property type="taxonomic scope" value="Bacteria"/>
</dbReference>
<protein>
    <recommendedName>
        <fullName evidence="3">Enoyl-CoA hydratase</fullName>
    </recommendedName>
</protein>
<gene>
    <name evidence="1" type="ORF">RF007C_00920</name>
</gene>
<proteinExistence type="predicted"/>